<dbReference type="Proteomes" id="UP000823399">
    <property type="component" value="Unassembled WGS sequence"/>
</dbReference>
<evidence type="ECO:0000259" key="1">
    <source>
        <dbReference type="PROSITE" id="PS50011"/>
    </source>
</evidence>
<dbReference type="AlphaFoldDB" id="A0A9P7EXC8"/>
<dbReference type="SUPFAM" id="SSF56112">
    <property type="entry name" value="Protein kinase-like (PK-like)"/>
    <property type="match status" value="1"/>
</dbReference>
<evidence type="ECO:0000313" key="3">
    <source>
        <dbReference type="Proteomes" id="UP000823399"/>
    </source>
</evidence>
<dbReference type="Pfam" id="PF07714">
    <property type="entry name" value="PK_Tyr_Ser-Thr"/>
    <property type="match status" value="1"/>
</dbReference>
<dbReference type="Gene3D" id="1.10.510.10">
    <property type="entry name" value="Transferase(Phosphotransferase) domain 1"/>
    <property type="match status" value="1"/>
</dbReference>
<dbReference type="InterPro" id="IPR001245">
    <property type="entry name" value="Ser-Thr/Tyr_kinase_cat_dom"/>
</dbReference>
<dbReference type="InterPro" id="IPR011009">
    <property type="entry name" value="Kinase-like_dom_sf"/>
</dbReference>
<dbReference type="InterPro" id="IPR000719">
    <property type="entry name" value="Prot_kinase_dom"/>
</dbReference>
<dbReference type="EMBL" id="JABBWM010000070">
    <property type="protein sequence ID" value="KAG2096328.1"/>
    <property type="molecule type" value="Genomic_DNA"/>
</dbReference>
<dbReference type="GeneID" id="64705872"/>
<proteinExistence type="predicted"/>
<dbReference type="OrthoDB" id="346907at2759"/>
<accession>A0A9P7EXC8</accession>
<keyword evidence="3" id="KW-1185">Reference proteome</keyword>
<name>A0A9P7EXC8_9AGAM</name>
<protein>
    <recommendedName>
        <fullName evidence="1">Protein kinase domain-containing protein</fullName>
    </recommendedName>
</protein>
<evidence type="ECO:0000313" key="2">
    <source>
        <dbReference type="EMBL" id="KAG2096328.1"/>
    </source>
</evidence>
<comment type="caution">
    <text evidence="2">The sequence shown here is derived from an EMBL/GenBank/DDBJ whole genome shotgun (WGS) entry which is preliminary data.</text>
</comment>
<dbReference type="PROSITE" id="PS50011">
    <property type="entry name" value="PROTEIN_KINASE_DOM"/>
    <property type="match status" value="1"/>
</dbReference>
<gene>
    <name evidence="2" type="ORF">F5147DRAFT_818452</name>
</gene>
<dbReference type="GO" id="GO:0004672">
    <property type="term" value="F:protein kinase activity"/>
    <property type="evidence" value="ECO:0007669"/>
    <property type="project" value="InterPro"/>
</dbReference>
<organism evidence="2 3">
    <name type="scientific">Suillus discolor</name>
    <dbReference type="NCBI Taxonomy" id="1912936"/>
    <lineage>
        <taxon>Eukaryota</taxon>
        <taxon>Fungi</taxon>
        <taxon>Dikarya</taxon>
        <taxon>Basidiomycota</taxon>
        <taxon>Agaricomycotina</taxon>
        <taxon>Agaricomycetes</taxon>
        <taxon>Agaricomycetidae</taxon>
        <taxon>Boletales</taxon>
        <taxon>Suillineae</taxon>
        <taxon>Suillaceae</taxon>
        <taxon>Suillus</taxon>
    </lineage>
</organism>
<feature type="domain" description="Protein kinase" evidence="1">
    <location>
        <begin position="1"/>
        <end position="146"/>
    </location>
</feature>
<dbReference type="GO" id="GO:0005524">
    <property type="term" value="F:ATP binding"/>
    <property type="evidence" value="ECO:0007669"/>
    <property type="project" value="InterPro"/>
</dbReference>
<sequence length="146" mass="16356">MGERPTGDRDIELDAPGCRFSVTFGNVTSLLAYYAFLTTCSDLTWISHFGSSVRWAAPELFEVLDVEDASSSPKLESDIYSFGCIAYQVLSGKLPYYNICSDNQVVVAILKGVKPEHPDIAVIEDYQWNFTELSYHSDLPLRMSQI</sequence>
<reference evidence="2" key="1">
    <citation type="journal article" date="2020" name="New Phytol.">
        <title>Comparative genomics reveals dynamic genome evolution in host specialist ectomycorrhizal fungi.</title>
        <authorList>
            <person name="Lofgren L.A."/>
            <person name="Nguyen N.H."/>
            <person name="Vilgalys R."/>
            <person name="Ruytinx J."/>
            <person name="Liao H.L."/>
            <person name="Branco S."/>
            <person name="Kuo A."/>
            <person name="LaButti K."/>
            <person name="Lipzen A."/>
            <person name="Andreopoulos W."/>
            <person name="Pangilinan J."/>
            <person name="Riley R."/>
            <person name="Hundley H."/>
            <person name="Na H."/>
            <person name="Barry K."/>
            <person name="Grigoriev I.V."/>
            <person name="Stajich J.E."/>
            <person name="Kennedy P.G."/>
        </authorList>
    </citation>
    <scope>NUCLEOTIDE SEQUENCE</scope>
    <source>
        <strain evidence="2">FC423</strain>
    </source>
</reference>
<dbReference type="RefSeq" id="XP_041288171.1">
    <property type="nucleotide sequence ID" value="XM_041443613.1"/>
</dbReference>